<protein>
    <recommendedName>
        <fullName evidence="2">Small ribosomal subunit protein mS35 mitochondrial conserved domain-containing protein</fullName>
    </recommendedName>
</protein>
<dbReference type="InterPro" id="IPR019349">
    <property type="entry name" value="Ribosomal_mS35_mit"/>
</dbReference>
<name>A0A8H7E6B1_9EURO</name>
<feature type="region of interest" description="Disordered" evidence="1">
    <location>
        <begin position="34"/>
        <end position="65"/>
    </location>
</feature>
<evidence type="ECO:0000259" key="2">
    <source>
        <dbReference type="Pfam" id="PF10213"/>
    </source>
</evidence>
<comment type="caution">
    <text evidence="3">The sequence shown here is derived from an EMBL/GenBank/DDBJ whole genome shotgun (WGS) entry which is preliminary data.</text>
</comment>
<dbReference type="GO" id="GO:0005763">
    <property type="term" value="C:mitochondrial small ribosomal subunit"/>
    <property type="evidence" value="ECO:0007669"/>
    <property type="project" value="TreeGrafter"/>
</dbReference>
<dbReference type="InterPro" id="IPR039848">
    <property type="entry name" value="Ribosomal_mS35_mt"/>
</dbReference>
<keyword evidence="4" id="KW-1185">Reference proteome</keyword>
<dbReference type="Pfam" id="PF10213">
    <property type="entry name" value="MRP-S28"/>
    <property type="match status" value="1"/>
</dbReference>
<sequence length="405" mass="46516">MAGAARCFTRLALQFNRQKTAKRKPQYRDWRTFSSAPIWREEEKNNASQTPTGNTERQEAHPTTQYLTIDDLEDDARAEFDRASPEEQQEWREGLKALSEVDHTAPFSDELAAMEADIDRDVDEIEEATPFQFPDIAKPAKESAGFWADGEEDEMGQVFDEDDDFQADDMTTPAHAQLDLHRDMREYQRRIAWDMPLLGKFAQKFEPPPLTSPLRFRYTTYMGEVHPAANKVVVEFCPSDLPQLTSAQQRNKLIKLAGVRYNPSRDAVKISCEKFETQAQNKRYLGDLVNKMVAEATDPNKDSFEDVPFDFRHHKPKIVHEFPEEWKLGSEEKVRQLVEGREERRRRQRLLLAEGEGGKARQRGGEEVVDGDSIVRQYVEAVAAFQARRPNTPLGSGKGKRQIAR</sequence>
<dbReference type="GO" id="GO:0032543">
    <property type="term" value="P:mitochondrial translation"/>
    <property type="evidence" value="ECO:0007669"/>
    <property type="project" value="InterPro"/>
</dbReference>
<reference evidence="3" key="1">
    <citation type="submission" date="2020-02" db="EMBL/GenBank/DDBJ databases">
        <authorList>
            <person name="Palmer J.M."/>
        </authorList>
    </citation>
    <scope>NUCLEOTIDE SEQUENCE</scope>
    <source>
        <strain evidence="3">EPUS1.4</strain>
        <tissue evidence="3">Thallus</tissue>
    </source>
</reference>
<evidence type="ECO:0000313" key="4">
    <source>
        <dbReference type="Proteomes" id="UP000606974"/>
    </source>
</evidence>
<organism evidence="3 4">
    <name type="scientific">Endocarpon pusillum</name>
    <dbReference type="NCBI Taxonomy" id="364733"/>
    <lineage>
        <taxon>Eukaryota</taxon>
        <taxon>Fungi</taxon>
        <taxon>Dikarya</taxon>
        <taxon>Ascomycota</taxon>
        <taxon>Pezizomycotina</taxon>
        <taxon>Eurotiomycetes</taxon>
        <taxon>Chaetothyriomycetidae</taxon>
        <taxon>Verrucariales</taxon>
        <taxon>Verrucariaceae</taxon>
        <taxon>Endocarpon</taxon>
    </lineage>
</organism>
<accession>A0A8H7E6B1</accession>
<dbReference type="EMBL" id="JAACFV010000054">
    <property type="protein sequence ID" value="KAF7508421.1"/>
    <property type="molecule type" value="Genomic_DNA"/>
</dbReference>
<evidence type="ECO:0000313" key="3">
    <source>
        <dbReference type="EMBL" id="KAF7508421.1"/>
    </source>
</evidence>
<dbReference type="Proteomes" id="UP000606974">
    <property type="component" value="Unassembled WGS sequence"/>
</dbReference>
<dbReference type="PANTHER" id="PTHR13490">
    <property type="entry name" value="MITOCHONDRIAL 28S RIBOSOMAL PROTEIN S28"/>
    <property type="match status" value="1"/>
</dbReference>
<proteinExistence type="predicted"/>
<evidence type="ECO:0000256" key="1">
    <source>
        <dbReference type="SAM" id="MobiDB-lite"/>
    </source>
</evidence>
<dbReference type="PANTHER" id="PTHR13490:SF0">
    <property type="entry name" value="SMALL RIBOSOMAL SUBUNIT PROTEIN MS35"/>
    <property type="match status" value="1"/>
</dbReference>
<dbReference type="OrthoDB" id="283424at2759"/>
<gene>
    <name evidence="3" type="ORF">GJ744_009274</name>
</gene>
<feature type="domain" description="Small ribosomal subunit protein mS35 mitochondrial conserved" evidence="2">
    <location>
        <begin position="204"/>
        <end position="327"/>
    </location>
</feature>
<dbReference type="GO" id="GO:0003735">
    <property type="term" value="F:structural constituent of ribosome"/>
    <property type="evidence" value="ECO:0007669"/>
    <property type="project" value="InterPro"/>
</dbReference>
<dbReference type="AlphaFoldDB" id="A0A8H7E6B1"/>
<feature type="compositionally biased region" description="Polar residues" evidence="1">
    <location>
        <begin position="46"/>
        <end position="65"/>
    </location>
</feature>